<reference evidence="3" key="1">
    <citation type="journal article" date="2023" name="Plants (Basel)">
        <title>Genomic Analysis of Leptolyngbya boryana CZ1 Reveals Efficient Carbon Fixation Modules.</title>
        <authorList>
            <person name="Bai X."/>
            <person name="Wang H."/>
            <person name="Cheng W."/>
            <person name="Wang J."/>
            <person name="Ma M."/>
            <person name="Hu H."/>
            <person name="Song Z."/>
            <person name="Ma H."/>
            <person name="Fan Y."/>
            <person name="Du C."/>
            <person name="Xu J."/>
        </authorList>
    </citation>
    <scope>NUCLEOTIDE SEQUENCE</scope>
    <source>
        <strain evidence="3">CZ1</strain>
    </source>
</reference>
<dbReference type="InterPro" id="IPR007484">
    <property type="entry name" value="Peptidase_M28"/>
</dbReference>
<dbReference type="GO" id="GO:0008235">
    <property type="term" value="F:metalloexopeptidase activity"/>
    <property type="evidence" value="ECO:0007669"/>
    <property type="project" value="InterPro"/>
</dbReference>
<dbReference type="InterPro" id="IPR046450">
    <property type="entry name" value="PA_dom_sf"/>
</dbReference>
<dbReference type="AlphaFoldDB" id="A0AA96WST0"/>
<dbReference type="RefSeq" id="WP_316425788.1">
    <property type="nucleotide sequence ID" value="NZ_CP130144.1"/>
</dbReference>
<dbReference type="Gene3D" id="3.50.30.30">
    <property type="match status" value="1"/>
</dbReference>
<gene>
    <name evidence="3" type="ORF">Q2T42_16950</name>
</gene>
<dbReference type="Gene3D" id="3.40.630.10">
    <property type="entry name" value="Zn peptidases"/>
    <property type="match status" value="1"/>
</dbReference>
<protein>
    <submittedName>
        <fullName evidence="3">M28 family metallopeptidase</fullName>
    </submittedName>
</protein>
<evidence type="ECO:0000259" key="1">
    <source>
        <dbReference type="Pfam" id="PF02225"/>
    </source>
</evidence>
<dbReference type="PANTHER" id="PTHR12147:SF26">
    <property type="entry name" value="PEPTIDASE M28 DOMAIN-CONTAINING PROTEIN"/>
    <property type="match status" value="1"/>
</dbReference>
<dbReference type="Pfam" id="PF04389">
    <property type="entry name" value="Peptidase_M28"/>
    <property type="match status" value="1"/>
</dbReference>
<name>A0AA96WST0_LEPBY</name>
<dbReference type="PANTHER" id="PTHR12147">
    <property type="entry name" value="METALLOPEPTIDASE M28 FAMILY MEMBER"/>
    <property type="match status" value="1"/>
</dbReference>
<dbReference type="EMBL" id="CP130144">
    <property type="protein sequence ID" value="WNZ43534.1"/>
    <property type="molecule type" value="Genomic_DNA"/>
</dbReference>
<evidence type="ECO:0000259" key="2">
    <source>
        <dbReference type="Pfam" id="PF04389"/>
    </source>
</evidence>
<proteinExistence type="predicted"/>
<sequence>MLFRSRRTLLNLAIAIFTIVLSLSLRSPNFATDLLTADVQALVKMGARVTGSPAAERASEFLVNEYRKAGYQVEIQPFSYPKFADVGSDLTVNGTAIRVWAMVRSRSGHPSGKLVIVPNYGTSEDFQTVNVKGAIALVRRGGGLTFAQKINHAAAAGAIGIVIVNNQPDNVRGMLMQPSPIPAAAISGKDGAPLLAQPTEAQATLNVQSRPNAVGRNIIAHLPDVRQPKLIIGGHFDSVENSPGANDNASGTAVILALSRQFAQSTEAQQIWFINFDGEEDGLKGSEAFVEQLDSAVLKSLKGMINFDMVGVNDRLLIDGSGALSAVATQSTREEVRSSRFGRSDHASFQAKAVPTLFFFRGKDPNYHSPSDKSVDPRLLKETQQAASKIISQLLK</sequence>
<evidence type="ECO:0000313" key="3">
    <source>
        <dbReference type="EMBL" id="WNZ43534.1"/>
    </source>
</evidence>
<organism evidence="3">
    <name type="scientific">Leptolyngbya boryana CZ1</name>
    <dbReference type="NCBI Taxonomy" id="3060204"/>
    <lineage>
        <taxon>Bacteria</taxon>
        <taxon>Bacillati</taxon>
        <taxon>Cyanobacteriota</taxon>
        <taxon>Cyanophyceae</taxon>
        <taxon>Leptolyngbyales</taxon>
        <taxon>Leptolyngbyaceae</taxon>
        <taxon>Leptolyngbya group</taxon>
        <taxon>Leptolyngbya</taxon>
    </lineage>
</organism>
<dbReference type="Pfam" id="PF02225">
    <property type="entry name" value="PA"/>
    <property type="match status" value="1"/>
</dbReference>
<dbReference type="SUPFAM" id="SSF52025">
    <property type="entry name" value="PA domain"/>
    <property type="match status" value="1"/>
</dbReference>
<dbReference type="GO" id="GO:0006508">
    <property type="term" value="P:proteolysis"/>
    <property type="evidence" value="ECO:0007669"/>
    <property type="project" value="InterPro"/>
</dbReference>
<dbReference type="InterPro" id="IPR003137">
    <property type="entry name" value="PA_domain"/>
</dbReference>
<feature type="domain" description="Peptidase M28" evidence="2">
    <location>
        <begin position="217"/>
        <end position="388"/>
    </location>
</feature>
<accession>A0AA96WST0</accession>
<feature type="domain" description="PA" evidence="1">
    <location>
        <begin position="111"/>
        <end position="193"/>
    </location>
</feature>
<dbReference type="InterPro" id="IPR045175">
    <property type="entry name" value="M28_fam"/>
</dbReference>
<dbReference type="SUPFAM" id="SSF53187">
    <property type="entry name" value="Zn-dependent exopeptidases"/>
    <property type="match status" value="1"/>
</dbReference>
<reference evidence="3" key="2">
    <citation type="submission" date="2023-07" db="EMBL/GenBank/DDBJ databases">
        <authorList>
            <person name="Bai X.-H."/>
            <person name="Wang H.-H."/>
            <person name="Wang J."/>
            <person name="Ma M.-Y."/>
            <person name="Hu H.-H."/>
            <person name="Song Z.-L."/>
            <person name="Ma H.-G."/>
            <person name="Fan Y."/>
            <person name="Du C.-Y."/>
            <person name="Xu J.-C."/>
        </authorList>
    </citation>
    <scope>NUCLEOTIDE SEQUENCE</scope>
    <source>
        <strain evidence="3">CZ1</strain>
    </source>
</reference>